<dbReference type="AlphaFoldDB" id="A0A6A3YL25"/>
<evidence type="ECO:0000313" key="8">
    <source>
        <dbReference type="Proteomes" id="UP000437068"/>
    </source>
</evidence>
<name>A0A6A3YL25_9STRA</name>
<dbReference type="EMBL" id="QXGA01000821">
    <property type="protein sequence ID" value="KAE9139836.1"/>
    <property type="molecule type" value="Genomic_DNA"/>
</dbReference>
<evidence type="ECO:0000313" key="6">
    <source>
        <dbReference type="EMBL" id="KAE9302888.1"/>
    </source>
</evidence>
<evidence type="ECO:0000313" key="9">
    <source>
        <dbReference type="Proteomes" id="UP000440367"/>
    </source>
</evidence>
<reference evidence="7 8" key="1">
    <citation type="submission" date="2018-08" db="EMBL/GenBank/DDBJ databases">
        <title>Genomic investigation of the strawberry pathogen Phytophthora fragariae indicates pathogenicity is determined by transcriptional variation in three key races.</title>
        <authorList>
            <person name="Adams T.M."/>
            <person name="Armitage A.D."/>
            <person name="Sobczyk M.K."/>
            <person name="Bates H.J."/>
            <person name="Dunwell J.M."/>
            <person name="Nellist C.F."/>
            <person name="Harrison R.J."/>
        </authorList>
    </citation>
    <scope>NUCLEOTIDE SEQUENCE [LARGE SCALE GENOMIC DNA]</scope>
    <source>
        <strain evidence="6 8">A4</strain>
        <strain evidence="5 9">BC-1</strain>
        <strain evidence="4 10">NOV-5</strain>
        <strain evidence="1 7">NOV-9</strain>
        <strain evidence="3 12">ONT-3</strain>
        <strain evidence="2 11">SCRP245</strain>
    </source>
</reference>
<dbReference type="Proteomes" id="UP000440732">
    <property type="component" value="Unassembled WGS sequence"/>
</dbReference>
<dbReference type="Proteomes" id="UP000460718">
    <property type="component" value="Unassembled WGS sequence"/>
</dbReference>
<organism evidence="5 9">
    <name type="scientific">Phytophthora fragariae</name>
    <dbReference type="NCBI Taxonomy" id="53985"/>
    <lineage>
        <taxon>Eukaryota</taxon>
        <taxon>Sar</taxon>
        <taxon>Stramenopiles</taxon>
        <taxon>Oomycota</taxon>
        <taxon>Peronosporomycetes</taxon>
        <taxon>Peronosporales</taxon>
        <taxon>Peronosporaceae</taxon>
        <taxon>Phytophthora</taxon>
    </lineage>
</organism>
<dbReference type="Proteomes" id="UP000437068">
    <property type="component" value="Unassembled WGS sequence"/>
</dbReference>
<dbReference type="Proteomes" id="UP000488956">
    <property type="component" value="Unassembled WGS sequence"/>
</dbReference>
<evidence type="ECO:0000313" key="12">
    <source>
        <dbReference type="Proteomes" id="UP000488956"/>
    </source>
</evidence>
<dbReference type="EMBL" id="QXFW01000835">
    <property type="protein sequence ID" value="KAE9002001.1"/>
    <property type="molecule type" value="Genomic_DNA"/>
</dbReference>
<dbReference type="PANTHER" id="PTHR37069">
    <property type="entry name" value="DDE_TNP_1_7 DOMAIN-CONTAINING PROTEIN"/>
    <property type="match status" value="1"/>
</dbReference>
<proteinExistence type="predicted"/>
<dbReference type="EMBL" id="QXGE01000829">
    <property type="protein sequence ID" value="KAE9302888.1"/>
    <property type="molecule type" value="Genomic_DNA"/>
</dbReference>
<gene>
    <name evidence="6" type="ORF">PF001_g13806</name>
    <name evidence="5" type="ORF">PF002_g15821</name>
    <name evidence="4" type="ORF">PF006_g13658</name>
    <name evidence="1" type="ORF">PF009_g15821</name>
    <name evidence="3" type="ORF">PF010_g14461</name>
    <name evidence="2" type="ORF">PF011_g13502</name>
</gene>
<protein>
    <submittedName>
        <fullName evidence="5">Uncharacterized protein</fullName>
    </submittedName>
</protein>
<evidence type="ECO:0000313" key="11">
    <source>
        <dbReference type="Proteomes" id="UP000460718"/>
    </source>
</evidence>
<evidence type="ECO:0000313" key="5">
    <source>
        <dbReference type="EMBL" id="KAE9220655.1"/>
    </source>
</evidence>
<dbReference type="PANTHER" id="PTHR37069:SF2">
    <property type="entry name" value="PIGGYBAC TRANSPOSABLE ELEMENT-DERIVED PROTEIN DOMAIN-CONTAINING PROTEIN"/>
    <property type="match status" value="1"/>
</dbReference>
<evidence type="ECO:0000313" key="1">
    <source>
        <dbReference type="EMBL" id="KAE8934195.1"/>
    </source>
</evidence>
<evidence type="ECO:0000313" key="10">
    <source>
        <dbReference type="Proteomes" id="UP000440732"/>
    </source>
</evidence>
<accession>A0A6A3YL25</accession>
<sequence length="89" mass="10243">MVTPRGKLVCDCDVTSRDLSFQSVWRELKAQGWTCKRPPIRSLDERYRYVRPYADPNGAVGVEFFLDEDAVLEYYANILRGRARTPSAV</sequence>
<dbReference type="Proteomes" id="UP000429523">
    <property type="component" value="Unassembled WGS sequence"/>
</dbReference>
<dbReference type="EMBL" id="QXFX01000895">
    <property type="protein sequence ID" value="KAE9101393.1"/>
    <property type="molecule type" value="Genomic_DNA"/>
</dbReference>
<evidence type="ECO:0000313" key="4">
    <source>
        <dbReference type="EMBL" id="KAE9139836.1"/>
    </source>
</evidence>
<evidence type="ECO:0000313" key="2">
    <source>
        <dbReference type="EMBL" id="KAE9002001.1"/>
    </source>
</evidence>
<dbReference type="EMBL" id="QXGF01000933">
    <property type="protein sequence ID" value="KAE8934195.1"/>
    <property type="molecule type" value="Genomic_DNA"/>
</dbReference>
<evidence type="ECO:0000313" key="7">
    <source>
        <dbReference type="Proteomes" id="UP000429523"/>
    </source>
</evidence>
<evidence type="ECO:0000313" key="3">
    <source>
        <dbReference type="EMBL" id="KAE9101393.1"/>
    </source>
</evidence>
<comment type="caution">
    <text evidence="5">The sequence shown here is derived from an EMBL/GenBank/DDBJ whole genome shotgun (WGS) entry which is preliminary data.</text>
</comment>
<dbReference type="Proteomes" id="UP000440367">
    <property type="component" value="Unassembled WGS sequence"/>
</dbReference>
<dbReference type="EMBL" id="QXGD01000907">
    <property type="protein sequence ID" value="KAE9220655.1"/>
    <property type="molecule type" value="Genomic_DNA"/>
</dbReference>